<dbReference type="Proteomes" id="UP001595533">
    <property type="component" value="Unassembled WGS sequence"/>
</dbReference>
<evidence type="ECO:0000256" key="1">
    <source>
        <dbReference type="SAM" id="MobiDB-lite"/>
    </source>
</evidence>
<protein>
    <submittedName>
        <fullName evidence="2">Uncharacterized protein</fullName>
    </submittedName>
</protein>
<keyword evidence="3" id="KW-1185">Reference proteome</keyword>
<organism evidence="2 3">
    <name type="scientific">Marinicella sediminis</name>
    <dbReference type="NCBI Taxonomy" id="1792834"/>
    <lineage>
        <taxon>Bacteria</taxon>
        <taxon>Pseudomonadati</taxon>
        <taxon>Pseudomonadota</taxon>
        <taxon>Gammaproteobacteria</taxon>
        <taxon>Lysobacterales</taxon>
        <taxon>Marinicellaceae</taxon>
        <taxon>Marinicella</taxon>
    </lineage>
</organism>
<gene>
    <name evidence="2" type="ORF">ACFODZ_09520</name>
</gene>
<feature type="region of interest" description="Disordered" evidence="1">
    <location>
        <begin position="78"/>
        <end position="100"/>
    </location>
</feature>
<dbReference type="RefSeq" id="WP_157892778.1">
    <property type="nucleotide sequence ID" value="NZ_JBHRTS010000004.1"/>
</dbReference>
<reference evidence="3" key="1">
    <citation type="journal article" date="2019" name="Int. J. Syst. Evol. Microbiol.">
        <title>The Global Catalogue of Microorganisms (GCM) 10K type strain sequencing project: providing services to taxonomists for standard genome sequencing and annotation.</title>
        <authorList>
            <consortium name="The Broad Institute Genomics Platform"/>
            <consortium name="The Broad Institute Genome Sequencing Center for Infectious Disease"/>
            <person name="Wu L."/>
            <person name="Ma J."/>
        </authorList>
    </citation>
    <scope>NUCLEOTIDE SEQUENCE [LARGE SCALE GENOMIC DNA]</scope>
    <source>
        <strain evidence="3">KCTC 42953</strain>
    </source>
</reference>
<dbReference type="EMBL" id="JBHRTS010000004">
    <property type="protein sequence ID" value="MFC3194476.1"/>
    <property type="molecule type" value="Genomic_DNA"/>
</dbReference>
<proteinExistence type="predicted"/>
<dbReference type="InterPro" id="IPR036402">
    <property type="entry name" value="EF-Ts_dimer_sf"/>
</dbReference>
<evidence type="ECO:0000313" key="2">
    <source>
        <dbReference type="EMBL" id="MFC3194476.1"/>
    </source>
</evidence>
<dbReference type="Gene3D" id="3.30.479.20">
    <property type="entry name" value="Elongation factor Ts, dimerisation domain"/>
    <property type="match status" value="1"/>
</dbReference>
<dbReference type="SUPFAM" id="SSF54713">
    <property type="entry name" value="Elongation factor Ts (EF-Ts), dimerisation domain"/>
    <property type="match status" value="1"/>
</dbReference>
<evidence type="ECO:0000313" key="3">
    <source>
        <dbReference type="Proteomes" id="UP001595533"/>
    </source>
</evidence>
<sequence>MAEFAVETSIPERSSDFLAFTRSVCMHLAHQQPGDVRELLEQHLITDEAFTVLDALNQQIETLNERISINRFVIWSEHLPDNPDLTPPDKSPAVAMKVVK</sequence>
<comment type="caution">
    <text evidence="2">The sequence shown here is derived from an EMBL/GenBank/DDBJ whole genome shotgun (WGS) entry which is preliminary data.</text>
</comment>
<name>A0ABV7J8N1_9GAMM</name>
<accession>A0ABV7J8N1</accession>